<dbReference type="PANTHER" id="PTHR45871">
    <property type="entry name" value="N-ACETYLGLUCOSAMINYL-PHOSPHATIDYLINOSITOL BIOSYNTHETIC PROTEIN"/>
    <property type="match status" value="1"/>
</dbReference>
<evidence type="ECO:0000259" key="2">
    <source>
        <dbReference type="Pfam" id="PF13439"/>
    </source>
</evidence>
<dbReference type="Pfam" id="PF13439">
    <property type="entry name" value="Glyco_transf_4"/>
    <property type="match status" value="1"/>
</dbReference>
<feature type="domain" description="Glycosyl transferase family 1" evidence="1">
    <location>
        <begin position="220"/>
        <end position="372"/>
    </location>
</feature>
<accession>A0A4P2VWR4</accession>
<reference evidence="3 4" key="1">
    <citation type="submission" date="2018-12" db="EMBL/GenBank/DDBJ databases">
        <title>Rubrispira sanarue gen. nov., sp., nov., a member of the order Silvanigrellales, isolated from a brackish lake in Hamamatsu Japan.</title>
        <authorList>
            <person name="Maejima Y."/>
            <person name="Iino T."/>
            <person name="Muraguchi Y."/>
            <person name="Fukuda K."/>
            <person name="Nojiri H."/>
            <person name="Ohkuma M."/>
            <person name="Moriuchi R."/>
            <person name="Dohra H."/>
            <person name="Kimbara K."/>
            <person name="Shintani M."/>
        </authorList>
    </citation>
    <scope>NUCLEOTIDE SEQUENCE [LARGE SCALE GENOMIC DNA]</scope>
    <source>
        <strain evidence="3 4">RF1110005</strain>
    </source>
</reference>
<organism evidence="3 4">
    <name type="scientific">Fluviispira sanaruensis</name>
    <dbReference type="NCBI Taxonomy" id="2493639"/>
    <lineage>
        <taxon>Bacteria</taxon>
        <taxon>Pseudomonadati</taxon>
        <taxon>Bdellovibrionota</taxon>
        <taxon>Oligoflexia</taxon>
        <taxon>Silvanigrellales</taxon>
        <taxon>Silvanigrellaceae</taxon>
        <taxon>Fluviispira</taxon>
    </lineage>
</organism>
<name>A0A4P2VWR4_FLUSA</name>
<keyword evidence="3" id="KW-0808">Transferase</keyword>
<keyword evidence="4" id="KW-1185">Reference proteome</keyword>
<dbReference type="GO" id="GO:0016757">
    <property type="term" value="F:glycosyltransferase activity"/>
    <property type="evidence" value="ECO:0007669"/>
    <property type="project" value="InterPro"/>
</dbReference>
<evidence type="ECO:0000259" key="1">
    <source>
        <dbReference type="Pfam" id="PF00534"/>
    </source>
</evidence>
<dbReference type="Proteomes" id="UP000291236">
    <property type="component" value="Chromosome"/>
</dbReference>
<dbReference type="EMBL" id="AP019368">
    <property type="protein sequence ID" value="BBH54055.1"/>
    <property type="molecule type" value="Genomic_DNA"/>
</dbReference>
<dbReference type="InterPro" id="IPR001296">
    <property type="entry name" value="Glyco_trans_1"/>
</dbReference>
<dbReference type="OrthoDB" id="9802525at2"/>
<evidence type="ECO:0000313" key="4">
    <source>
        <dbReference type="Proteomes" id="UP000291236"/>
    </source>
</evidence>
<dbReference type="KEGG" id="sbf:JCM31447_25120"/>
<sequence length="404" mass="47175">MNIVILPSWHPDKNNPLAGLFFREQAIGLARQYPQVNFHFIEINSNDFLLSPRFLYKSIYNLIKFTFSSKNISIDRLNSNLLIYRKNHINWSFLHFKKLRELYFYCILKKNINIIEMDYGKISLLHAHVSFPSGFNCYKLKEEFNIPFVITEHMGPFPFAVFDNKKDLFERYIKKSLHESNRVISISHYMRNEIIKKVHRDSIVIPNMCNESVFYPKEKRINNKNFTFIVVCSSLSKEKGIDNLFYAIKRSTLEMSAIHFNIIGNGIKMQNYMYLAKTLNIENFITFYGIRNRLETAELYRNADAFIQPSEIESFSIACIEALATGIPILSTICGGPEDIVNENNGILVKNKSIEDLANGIISMINKYHLYNQNDIRNEFMEKYSEIAVCNKIMACYLDVTKNN</sequence>
<feature type="domain" description="Glycosyltransferase subfamily 4-like N-terminal" evidence="2">
    <location>
        <begin position="118"/>
        <end position="208"/>
    </location>
</feature>
<dbReference type="SUPFAM" id="SSF53756">
    <property type="entry name" value="UDP-Glycosyltransferase/glycogen phosphorylase"/>
    <property type="match status" value="1"/>
</dbReference>
<dbReference type="PANTHER" id="PTHR45871:SF1">
    <property type="entry name" value="PHOSPHATIDYLINOSITOL N-ACETYLGLUCOSAMINYLTRANSFERASE SUBUNIT A"/>
    <property type="match status" value="1"/>
</dbReference>
<proteinExistence type="predicted"/>
<dbReference type="AlphaFoldDB" id="A0A4P2VWR4"/>
<dbReference type="InterPro" id="IPR028098">
    <property type="entry name" value="Glyco_trans_4-like_N"/>
</dbReference>
<dbReference type="RefSeq" id="WP_130611092.1">
    <property type="nucleotide sequence ID" value="NZ_AP019368.1"/>
</dbReference>
<evidence type="ECO:0000313" key="3">
    <source>
        <dbReference type="EMBL" id="BBH54055.1"/>
    </source>
</evidence>
<dbReference type="Pfam" id="PF00534">
    <property type="entry name" value="Glycos_transf_1"/>
    <property type="match status" value="1"/>
</dbReference>
<protein>
    <submittedName>
        <fullName evidence="3">Glycosyltransferase family 4 protein</fullName>
    </submittedName>
</protein>
<dbReference type="Gene3D" id="3.40.50.2000">
    <property type="entry name" value="Glycogen Phosphorylase B"/>
    <property type="match status" value="2"/>
</dbReference>
<gene>
    <name evidence="3" type="ORF">JCM31447_25120</name>
</gene>